<dbReference type="PhylomeDB" id="A0A0G4FSW9"/>
<feature type="region of interest" description="Disordered" evidence="1">
    <location>
        <begin position="105"/>
        <end position="157"/>
    </location>
</feature>
<evidence type="ECO:0000256" key="1">
    <source>
        <dbReference type="SAM" id="MobiDB-lite"/>
    </source>
</evidence>
<evidence type="ECO:0000313" key="2">
    <source>
        <dbReference type="EMBL" id="CEM17420.1"/>
    </source>
</evidence>
<dbReference type="VEuPathDB" id="CryptoDB:Cvel_18462"/>
<feature type="region of interest" description="Disordered" evidence="1">
    <location>
        <begin position="271"/>
        <end position="293"/>
    </location>
</feature>
<organism evidence="2">
    <name type="scientific">Chromera velia CCMP2878</name>
    <dbReference type="NCBI Taxonomy" id="1169474"/>
    <lineage>
        <taxon>Eukaryota</taxon>
        <taxon>Sar</taxon>
        <taxon>Alveolata</taxon>
        <taxon>Colpodellida</taxon>
        <taxon>Chromeraceae</taxon>
        <taxon>Chromera</taxon>
    </lineage>
</organism>
<dbReference type="EMBL" id="CDMZ01000583">
    <property type="protein sequence ID" value="CEM17420.1"/>
    <property type="molecule type" value="Genomic_DNA"/>
</dbReference>
<protein>
    <submittedName>
        <fullName evidence="2">Uncharacterized protein</fullName>
    </submittedName>
</protein>
<feature type="compositionally biased region" description="Basic and acidic residues" evidence="1">
    <location>
        <begin position="271"/>
        <end position="280"/>
    </location>
</feature>
<sequence>MTLRPHREVGPIFCAIAFLVKSVEELKDVSVATLDDPYESVCLLLSGVAEEMQRWLPSGSMGKKKCRARKGCKQSKDIIQEGRDEEPEKKKKTCRGLRFSKTQWNEKAFGQTHSKRDGRKSNNDQTASPVKRKEADGFKAHRPLHTLHAPTDDWGPQRLQSDVVVSEPQTAAKSFTATPGFQGSDQGGETPFVQTAGTTFDFQGYSNAGKFEFEAVLPVGLSGHEDADMGSGDSQWEISQKVASLFPESAPFITGETEVAPMRSGRIELTRNTGKAERKREKQRAKRGAKQTERHAALLNTIRSARAQDHGMPPAGVPYREGFSAQTPEVGRRVRPVCTGIRSGLTERERVQLLFERQERERTAALNIIRQNMMRQQRSGVTEWKGYSRQS</sequence>
<reference evidence="2" key="1">
    <citation type="submission" date="2014-11" db="EMBL/GenBank/DDBJ databases">
        <authorList>
            <person name="Otto D Thomas"/>
            <person name="Naeem Raeece"/>
        </authorList>
    </citation>
    <scope>NUCLEOTIDE SEQUENCE</scope>
</reference>
<dbReference type="AlphaFoldDB" id="A0A0G4FSW9"/>
<accession>A0A0G4FSW9</accession>
<proteinExistence type="predicted"/>
<name>A0A0G4FSW9_9ALVE</name>
<gene>
    <name evidence="2" type="ORF">Cvel_18462</name>
</gene>